<name>A0A022VVP0_TRIRU</name>
<organism evidence="2">
    <name type="scientific">Trichophyton rubrum CBS 288.86</name>
    <dbReference type="NCBI Taxonomy" id="1215330"/>
    <lineage>
        <taxon>Eukaryota</taxon>
        <taxon>Fungi</taxon>
        <taxon>Dikarya</taxon>
        <taxon>Ascomycota</taxon>
        <taxon>Pezizomycotina</taxon>
        <taxon>Eurotiomycetes</taxon>
        <taxon>Eurotiomycetidae</taxon>
        <taxon>Onygenales</taxon>
        <taxon>Arthrodermataceae</taxon>
        <taxon>Trichophyton</taxon>
    </lineage>
</organism>
<accession>A0A022VVP0</accession>
<evidence type="ECO:0000313" key="2">
    <source>
        <dbReference type="EMBL" id="EZF50004.1"/>
    </source>
</evidence>
<feature type="region of interest" description="Disordered" evidence="1">
    <location>
        <begin position="76"/>
        <end position="111"/>
    </location>
</feature>
<dbReference type="EMBL" id="KK207893">
    <property type="protein sequence ID" value="EZF50004.1"/>
    <property type="molecule type" value="Genomic_DNA"/>
</dbReference>
<protein>
    <submittedName>
        <fullName evidence="2">Uncharacterized protein</fullName>
    </submittedName>
</protein>
<gene>
    <name evidence="2" type="ORF">H103_06536</name>
</gene>
<dbReference type="Proteomes" id="UP000023758">
    <property type="component" value="Unassembled WGS sequence"/>
</dbReference>
<dbReference type="HOGENOM" id="CLU_052209_0_0_1"/>
<evidence type="ECO:0000256" key="1">
    <source>
        <dbReference type="SAM" id="MobiDB-lite"/>
    </source>
</evidence>
<reference evidence="2" key="1">
    <citation type="submission" date="2014-02" db="EMBL/GenBank/DDBJ databases">
        <title>The Genome Sequence of Trichophyton rubrum (morphotype fischeri) CBS 288.86.</title>
        <authorList>
            <consortium name="The Broad Institute Genomics Platform"/>
            <person name="Cuomo C.A."/>
            <person name="White T.C."/>
            <person name="Graser Y."/>
            <person name="Martinez-Rossi N."/>
            <person name="Heitman J."/>
            <person name="Young S.K."/>
            <person name="Zeng Q."/>
            <person name="Gargeya S."/>
            <person name="Abouelleil A."/>
            <person name="Alvarado L."/>
            <person name="Chapman S.B."/>
            <person name="Gainer-Dewar J."/>
            <person name="Goldberg J."/>
            <person name="Griggs A."/>
            <person name="Gujja S."/>
            <person name="Hansen M."/>
            <person name="Howarth C."/>
            <person name="Imamovic A."/>
            <person name="Larimer J."/>
            <person name="Martinez D."/>
            <person name="Murphy C."/>
            <person name="Pearson M.D."/>
            <person name="Persinoti G."/>
            <person name="Poon T."/>
            <person name="Priest M."/>
            <person name="Roberts A.D."/>
            <person name="Saif S."/>
            <person name="Shea T.D."/>
            <person name="Sykes S.N."/>
            <person name="Wortman J."/>
            <person name="Nusbaum C."/>
            <person name="Birren B."/>
        </authorList>
    </citation>
    <scope>NUCLEOTIDE SEQUENCE [LARGE SCALE GENOMIC DNA]</scope>
    <source>
        <strain evidence="2">CBS 288.86</strain>
    </source>
</reference>
<dbReference type="OrthoDB" id="8062037at2759"/>
<dbReference type="AlphaFoldDB" id="A0A022VVP0"/>
<proteinExistence type="predicted"/>
<sequence>MSLFFRATGFRRPLVLFQIRRLTSYQPHGLIQVQRVRIRETWFRRALWTVAAYGIGTYMWAEIALRPLDKLELDPEEDGPMKLETTGVQRPARSLGVNDDKNDTEEAKEEDEPIFIPLGLPRLVEGEPYTPNDPEWHTNFRIALASGNLRYIKDHLVMHVLENFSRDPRITRFTGSPLQVKFLHLTHAFPYKTPPTYVRSGLEWSDDGFKWTSQPVTTEKGDMIWNVLEPFRVTASFIRAGYYYLALKRARLESFLNRLRFDNNGRLEAQRQAEESVNTPYILPILSWMPGSSEDTSTFQKPTMLDKPDVRSSSPFQPVVVYDLTDKNRYGENDKMPDLRSAVGLFLTMLRQSPGRYKSPPPGVFIIAGMITLHGPQGWCNVYAKGVYNPINNRVEVGMDLVSIMPYFQAPRRHP</sequence>